<protein>
    <submittedName>
        <fullName evidence="3">50S ribosomal protein L2</fullName>
    </submittedName>
</protein>
<dbReference type="GO" id="GO:0005840">
    <property type="term" value="C:ribosome"/>
    <property type="evidence" value="ECO:0007669"/>
    <property type="project" value="UniProtKB-KW"/>
</dbReference>
<dbReference type="Gene3D" id="2.40.50.140">
    <property type="entry name" value="Nucleic acid-binding proteins"/>
    <property type="match status" value="1"/>
</dbReference>
<accession>K1TZP3</accession>
<dbReference type="GO" id="GO:0003735">
    <property type="term" value="F:structural constituent of ribosome"/>
    <property type="evidence" value="ECO:0007669"/>
    <property type="project" value="InterPro"/>
</dbReference>
<proteinExistence type="predicted"/>
<dbReference type="AlphaFoldDB" id="K1TZP3"/>
<feature type="region of interest" description="Disordered" evidence="1">
    <location>
        <begin position="29"/>
        <end position="48"/>
    </location>
</feature>
<reference evidence="3" key="1">
    <citation type="journal article" date="2013" name="Environ. Microbiol.">
        <title>Microbiota from the distal guts of lean and obese adolescents exhibit partial functional redundancy besides clear differences in community structure.</title>
        <authorList>
            <person name="Ferrer M."/>
            <person name="Ruiz A."/>
            <person name="Lanza F."/>
            <person name="Haange S.B."/>
            <person name="Oberbach A."/>
            <person name="Till H."/>
            <person name="Bargiela R."/>
            <person name="Campoy C."/>
            <person name="Segura M.T."/>
            <person name="Richter M."/>
            <person name="von Bergen M."/>
            <person name="Seifert J."/>
            <person name="Suarez A."/>
        </authorList>
    </citation>
    <scope>NUCLEOTIDE SEQUENCE</scope>
</reference>
<dbReference type="InterPro" id="IPR022666">
    <property type="entry name" value="Ribosomal_uL2_RNA-bd_dom"/>
</dbReference>
<feature type="domain" description="Large ribosomal subunit protein uL2 RNA-binding" evidence="2">
    <location>
        <begin position="30"/>
        <end position="79"/>
    </location>
</feature>
<dbReference type="InterPro" id="IPR012340">
    <property type="entry name" value="NA-bd_OB-fold"/>
</dbReference>
<organism evidence="3">
    <name type="scientific">human gut metagenome</name>
    <dbReference type="NCBI Taxonomy" id="408170"/>
    <lineage>
        <taxon>unclassified sequences</taxon>
        <taxon>metagenomes</taxon>
        <taxon>organismal metagenomes</taxon>
    </lineage>
</organism>
<keyword evidence="3" id="KW-0689">Ribosomal protein</keyword>
<keyword evidence="3" id="KW-0687">Ribonucleoprotein</keyword>
<name>K1TZP3_9ZZZZ</name>
<gene>
    <name evidence="3" type="ORF">LEA_03383</name>
</gene>
<dbReference type="EMBL" id="AJWY01002240">
    <property type="protein sequence ID" value="EKC78532.1"/>
    <property type="molecule type" value="Genomic_DNA"/>
</dbReference>
<dbReference type="Pfam" id="PF00181">
    <property type="entry name" value="Ribosomal_L2_N"/>
    <property type="match status" value="1"/>
</dbReference>
<dbReference type="GO" id="GO:0006412">
    <property type="term" value="P:translation"/>
    <property type="evidence" value="ECO:0007669"/>
    <property type="project" value="InterPro"/>
</dbReference>
<dbReference type="SUPFAM" id="SSF50249">
    <property type="entry name" value="Nucleic acid-binding proteins"/>
    <property type="match status" value="1"/>
</dbReference>
<evidence type="ECO:0000256" key="1">
    <source>
        <dbReference type="SAM" id="MobiDB-lite"/>
    </source>
</evidence>
<sequence>MAVRKFKPVTAGTRHKIIGTFDEITKSTPEKSLLSPKKSTGGRNNVGKMTVRYIGGGHKQMYRNVDFKRAKDGIPATVK</sequence>
<comment type="caution">
    <text evidence="3">The sequence shown here is derived from an EMBL/GenBank/DDBJ whole genome shotgun (WGS) entry which is preliminary data.</text>
</comment>
<evidence type="ECO:0000313" key="3">
    <source>
        <dbReference type="EMBL" id="EKC78532.1"/>
    </source>
</evidence>
<feature type="non-terminal residue" evidence="3">
    <location>
        <position position="79"/>
    </location>
</feature>
<evidence type="ECO:0000259" key="2">
    <source>
        <dbReference type="Pfam" id="PF00181"/>
    </source>
</evidence>